<dbReference type="PROSITE" id="PS51379">
    <property type="entry name" value="4FE4S_FER_2"/>
    <property type="match status" value="5"/>
</dbReference>
<organism evidence="6">
    <name type="scientific">marine sediment metagenome</name>
    <dbReference type="NCBI Taxonomy" id="412755"/>
    <lineage>
        <taxon>unclassified sequences</taxon>
        <taxon>metagenomes</taxon>
        <taxon>ecological metagenomes</taxon>
    </lineage>
</organism>
<dbReference type="InterPro" id="IPR017900">
    <property type="entry name" value="4Fe4S_Fe_S_CS"/>
</dbReference>
<gene>
    <name evidence="6" type="ORF">LCGC14_1657100</name>
</gene>
<dbReference type="AlphaFoldDB" id="A0A0F9HV58"/>
<dbReference type="PANTHER" id="PTHR43177">
    <property type="entry name" value="PROTEIN NRFC"/>
    <property type="match status" value="1"/>
</dbReference>
<dbReference type="CDD" id="cd10550">
    <property type="entry name" value="DMSOR_beta_like"/>
    <property type="match status" value="1"/>
</dbReference>
<feature type="domain" description="4Fe-4S ferredoxin-type" evidence="5">
    <location>
        <begin position="179"/>
        <end position="208"/>
    </location>
</feature>
<evidence type="ECO:0000256" key="4">
    <source>
        <dbReference type="ARBA" id="ARBA00023014"/>
    </source>
</evidence>
<dbReference type="PROSITE" id="PS00198">
    <property type="entry name" value="4FE4S_FER_1"/>
    <property type="match status" value="1"/>
</dbReference>
<keyword evidence="4" id="KW-0411">Iron-sulfur</keyword>
<sequence length="213" mass="23277">MIKKKVITCDRNRCTGCHFCEMVCSGTKEGLFDPRASRIRVLETEDGKSKSFTCVLCEGDPACILSCPRQALTRDPETMAIVVQDDKCDACGKCLEACCYGAFSMGLEGDKVLVCDLCHDREEPPCVRFCPSGALSLSSIMPIPKKVAKNQINISLGCNNCGECVPICSSGILKIKDGWLVPTDPSRCQVCEHCATNCPIRAIKINRRSKIPF</sequence>
<name>A0A0F9HV58_9ZZZZ</name>
<reference evidence="6" key="1">
    <citation type="journal article" date="2015" name="Nature">
        <title>Complex archaea that bridge the gap between prokaryotes and eukaryotes.</title>
        <authorList>
            <person name="Spang A."/>
            <person name="Saw J.H."/>
            <person name="Jorgensen S.L."/>
            <person name="Zaremba-Niedzwiedzka K."/>
            <person name="Martijn J."/>
            <person name="Lind A.E."/>
            <person name="van Eijk R."/>
            <person name="Schleper C."/>
            <person name="Guy L."/>
            <person name="Ettema T.J."/>
        </authorList>
    </citation>
    <scope>NUCLEOTIDE SEQUENCE</scope>
</reference>
<feature type="domain" description="4Fe-4S ferredoxin-type" evidence="5">
    <location>
        <begin position="79"/>
        <end position="108"/>
    </location>
</feature>
<feature type="domain" description="4Fe-4S ferredoxin-type" evidence="5">
    <location>
        <begin position="148"/>
        <end position="178"/>
    </location>
</feature>
<keyword evidence="3" id="KW-0408">Iron</keyword>
<evidence type="ECO:0000259" key="5">
    <source>
        <dbReference type="PROSITE" id="PS51379"/>
    </source>
</evidence>
<evidence type="ECO:0000256" key="3">
    <source>
        <dbReference type="ARBA" id="ARBA00023004"/>
    </source>
</evidence>
<dbReference type="Pfam" id="PF13247">
    <property type="entry name" value="Fer4_11"/>
    <property type="match status" value="1"/>
</dbReference>
<dbReference type="Gene3D" id="3.30.70.20">
    <property type="match status" value="3"/>
</dbReference>
<evidence type="ECO:0000256" key="1">
    <source>
        <dbReference type="ARBA" id="ARBA00022485"/>
    </source>
</evidence>
<evidence type="ECO:0000313" key="6">
    <source>
        <dbReference type="EMBL" id="KKM19296.1"/>
    </source>
</evidence>
<keyword evidence="2" id="KW-0479">Metal-binding</keyword>
<feature type="domain" description="4Fe-4S ferredoxin-type" evidence="5">
    <location>
        <begin position="44"/>
        <end position="77"/>
    </location>
</feature>
<accession>A0A0F9HV58</accession>
<dbReference type="InterPro" id="IPR017896">
    <property type="entry name" value="4Fe4S_Fe-S-bd"/>
</dbReference>
<dbReference type="PANTHER" id="PTHR43177:SF3">
    <property type="entry name" value="PROTEIN NRFC HOMOLOG"/>
    <property type="match status" value="1"/>
</dbReference>
<protein>
    <recommendedName>
        <fullName evidence="5">4Fe-4S ferredoxin-type domain-containing protein</fullName>
    </recommendedName>
</protein>
<comment type="caution">
    <text evidence="6">The sequence shown here is derived from an EMBL/GenBank/DDBJ whole genome shotgun (WGS) entry which is preliminary data.</text>
</comment>
<dbReference type="InterPro" id="IPR050954">
    <property type="entry name" value="ET_IronSulfur_Cluster-Binding"/>
</dbReference>
<proteinExistence type="predicted"/>
<dbReference type="SUPFAM" id="SSF54862">
    <property type="entry name" value="4Fe-4S ferredoxins"/>
    <property type="match status" value="2"/>
</dbReference>
<dbReference type="EMBL" id="LAZR01014023">
    <property type="protein sequence ID" value="KKM19296.1"/>
    <property type="molecule type" value="Genomic_DNA"/>
</dbReference>
<evidence type="ECO:0000256" key="2">
    <source>
        <dbReference type="ARBA" id="ARBA00022723"/>
    </source>
</evidence>
<keyword evidence="1" id="KW-0004">4Fe-4S</keyword>
<dbReference type="GO" id="GO:0046872">
    <property type="term" value="F:metal ion binding"/>
    <property type="evidence" value="ECO:0007669"/>
    <property type="project" value="UniProtKB-KW"/>
</dbReference>
<dbReference type="GO" id="GO:0051539">
    <property type="term" value="F:4 iron, 4 sulfur cluster binding"/>
    <property type="evidence" value="ECO:0007669"/>
    <property type="project" value="UniProtKB-KW"/>
</dbReference>
<feature type="domain" description="4Fe-4S ferredoxin-type" evidence="5">
    <location>
        <begin position="5"/>
        <end position="24"/>
    </location>
</feature>